<reference evidence="2" key="1">
    <citation type="submission" date="2022-01" db="EMBL/GenBank/DDBJ databases">
        <authorList>
            <person name="Lagorce A."/>
        </authorList>
    </citation>
    <scope>NUCLEOTIDE SEQUENCE</scope>
    <source>
        <strain evidence="2">Th15_F1_A12</strain>
    </source>
</reference>
<name>A0AAU9QHB1_9VIBR</name>
<dbReference type="Pfam" id="PF01476">
    <property type="entry name" value="LysM"/>
    <property type="match status" value="1"/>
</dbReference>
<dbReference type="EMBL" id="CAKMUD010000035">
    <property type="protein sequence ID" value="CAH1575694.1"/>
    <property type="molecule type" value="Genomic_DNA"/>
</dbReference>
<protein>
    <submittedName>
        <fullName evidence="2">LysM domain-containing protein</fullName>
    </submittedName>
</protein>
<comment type="caution">
    <text evidence="2">The sequence shown here is derived from an EMBL/GenBank/DDBJ whole genome shotgun (WGS) entry which is preliminary data.</text>
</comment>
<dbReference type="SMART" id="SM00257">
    <property type="entry name" value="LysM"/>
    <property type="match status" value="1"/>
</dbReference>
<feature type="domain" description="LysM" evidence="1">
    <location>
        <begin position="203"/>
        <end position="249"/>
    </location>
</feature>
<dbReference type="CDD" id="cd00118">
    <property type="entry name" value="LysM"/>
    <property type="match status" value="1"/>
</dbReference>
<dbReference type="RefSeq" id="WP_409588440.1">
    <property type="nucleotide sequence ID" value="NZ_CAKMTZ010000046.1"/>
</dbReference>
<dbReference type="SUPFAM" id="SSF54106">
    <property type="entry name" value="LysM domain"/>
    <property type="match status" value="1"/>
</dbReference>
<dbReference type="Gene3D" id="3.10.350.10">
    <property type="entry name" value="LysM domain"/>
    <property type="match status" value="1"/>
</dbReference>
<evidence type="ECO:0000259" key="1">
    <source>
        <dbReference type="PROSITE" id="PS51782"/>
    </source>
</evidence>
<gene>
    <name evidence="2" type="ORF">THF1A12_130123</name>
</gene>
<proteinExistence type="predicted"/>
<organism evidence="2 3">
    <name type="scientific">Vibrio jasicida</name>
    <dbReference type="NCBI Taxonomy" id="766224"/>
    <lineage>
        <taxon>Bacteria</taxon>
        <taxon>Pseudomonadati</taxon>
        <taxon>Pseudomonadota</taxon>
        <taxon>Gammaproteobacteria</taxon>
        <taxon>Vibrionales</taxon>
        <taxon>Vibrionaceae</taxon>
        <taxon>Vibrio</taxon>
    </lineage>
</organism>
<dbReference type="PROSITE" id="PS51782">
    <property type="entry name" value="LYSM"/>
    <property type="match status" value="1"/>
</dbReference>
<evidence type="ECO:0000313" key="2">
    <source>
        <dbReference type="EMBL" id="CAH1575694.1"/>
    </source>
</evidence>
<dbReference type="Proteomes" id="UP001295462">
    <property type="component" value="Unassembled WGS sequence"/>
</dbReference>
<evidence type="ECO:0000313" key="3">
    <source>
        <dbReference type="Proteomes" id="UP001295462"/>
    </source>
</evidence>
<dbReference type="InterPro" id="IPR018392">
    <property type="entry name" value="LysM"/>
</dbReference>
<dbReference type="InterPro" id="IPR036779">
    <property type="entry name" value="LysM_dom_sf"/>
</dbReference>
<sequence>MRLPFGLNWTYSLFLLAFLSIQPVFGYEKSASVGVSTGFYDVKDNQNADENHNYYSYFLEYKVDNYLLKGQMHHSSHGDFQRYFGLEAGYQYEFNDIYSVYPILGVDFIDSGVDSKLGLGFSVSVSDYFDIFIENKFSRSNPYGDYFVEAGLTFNLSGFDESHVTPNSTEVEEVMPQSVVLNDSDSLLEDDMTDVSPLRVCTEPYVIVYGDTLSKIARECQVYLKELLFWNPKFQSNPDLIYPNQVVTFK</sequence>
<dbReference type="AlphaFoldDB" id="A0AAU9QHB1"/>
<accession>A0AAU9QHB1</accession>